<dbReference type="InterPro" id="IPR020843">
    <property type="entry name" value="ER"/>
</dbReference>
<dbReference type="InterPro" id="IPR036291">
    <property type="entry name" value="NAD(P)-bd_dom_sf"/>
</dbReference>
<dbReference type="PANTHER" id="PTHR48106:SF18">
    <property type="entry name" value="QUINONE OXIDOREDUCTASE PIG3"/>
    <property type="match status" value="1"/>
</dbReference>
<dbReference type="Gene3D" id="3.40.50.720">
    <property type="entry name" value="NAD(P)-binding Rossmann-like Domain"/>
    <property type="match status" value="1"/>
</dbReference>
<dbReference type="SUPFAM" id="SSF51735">
    <property type="entry name" value="NAD(P)-binding Rossmann-fold domains"/>
    <property type="match status" value="1"/>
</dbReference>
<organism evidence="4 5">
    <name type="scientific">Tepidiforma flava</name>
    <dbReference type="NCBI Taxonomy" id="3004094"/>
    <lineage>
        <taxon>Bacteria</taxon>
        <taxon>Bacillati</taxon>
        <taxon>Chloroflexota</taxon>
        <taxon>Tepidiformia</taxon>
        <taxon>Tepidiformales</taxon>
        <taxon>Tepidiformaceae</taxon>
        <taxon>Tepidiforma</taxon>
    </lineage>
</organism>
<dbReference type="InterPro" id="IPR013154">
    <property type="entry name" value="ADH-like_N"/>
</dbReference>
<name>A0ABY7M9H9_9CHLR</name>
<dbReference type="Proteomes" id="UP001212803">
    <property type="component" value="Chromosome"/>
</dbReference>
<protein>
    <submittedName>
        <fullName evidence="4">NAD(P)H-quinone oxidoreductase</fullName>
    </submittedName>
</protein>
<dbReference type="RefSeq" id="WP_270057594.1">
    <property type="nucleotide sequence ID" value="NZ_CP115149.1"/>
</dbReference>
<evidence type="ECO:0000259" key="3">
    <source>
        <dbReference type="SMART" id="SM00829"/>
    </source>
</evidence>
<dbReference type="SUPFAM" id="SSF50129">
    <property type="entry name" value="GroES-like"/>
    <property type="match status" value="1"/>
</dbReference>
<accession>A0ABY7M9H9</accession>
<proteinExistence type="predicted"/>
<dbReference type="SMART" id="SM00829">
    <property type="entry name" value="PKS_ER"/>
    <property type="match status" value="1"/>
</dbReference>
<feature type="domain" description="Enoyl reductase (ER)" evidence="3">
    <location>
        <begin position="10"/>
        <end position="325"/>
    </location>
</feature>
<dbReference type="EMBL" id="CP115149">
    <property type="protein sequence ID" value="WBL37080.1"/>
    <property type="molecule type" value="Genomic_DNA"/>
</dbReference>
<dbReference type="Gene3D" id="3.90.180.10">
    <property type="entry name" value="Medium-chain alcohol dehydrogenases, catalytic domain"/>
    <property type="match status" value="1"/>
</dbReference>
<dbReference type="InterPro" id="IPR011032">
    <property type="entry name" value="GroES-like_sf"/>
</dbReference>
<dbReference type="NCBIfam" id="TIGR02824">
    <property type="entry name" value="quinone_pig3"/>
    <property type="match status" value="1"/>
</dbReference>
<dbReference type="PANTHER" id="PTHR48106">
    <property type="entry name" value="QUINONE OXIDOREDUCTASE PIG3-RELATED"/>
    <property type="match status" value="1"/>
</dbReference>
<gene>
    <name evidence="4" type="ORF">O0235_05805</name>
</gene>
<keyword evidence="1" id="KW-0521">NADP</keyword>
<evidence type="ECO:0000313" key="5">
    <source>
        <dbReference type="Proteomes" id="UP001212803"/>
    </source>
</evidence>
<dbReference type="InterPro" id="IPR013149">
    <property type="entry name" value="ADH-like_C"/>
</dbReference>
<keyword evidence="5" id="KW-1185">Reference proteome</keyword>
<dbReference type="Pfam" id="PF08240">
    <property type="entry name" value="ADH_N"/>
    <property type="match status" value="1"/>
</dbReference>
<dbReference type="InterPro" id="IPR014189">
    <property type="entry name" value="Quinone_OxRdtase_PIG3"/>
</dbReference>
<evidence type="ECO:0000256" key="1">
    <source>
        <dbReference type="ARBA" id="ARBA00022857"/>
    </source>
</evidence>
<reference evidence="4 5" key="1">
    <citation type="journal article" date="2023" name="ISME J.">
        <title>Thermophilic Dehalococcoidia with unusual traits shed light on an unexpected past.</title>
        <authorList>
            <person name="Palmer M."/>
            <person name="Covington J.K."/>
            <person name="Zhou E.M."/>
            <person name="Thomas S.C."/>
            <person name="Habib N."/>
            <person name="Seymour C.O."/>
            <person name="Lai D."/>
            <person name="Johnston J."/>
            <person name="Hashimi A."/>
            <person name="Jiao J.Y."/>
            <person name="Muok A.R."/>
            <person name="Liu L."/>
            <person name="Xian W.D."/>
            <person name="Zhi X.Y."/>
            <person name="Li M.M."/>
            <person name="Silva L.P."/>
            <person name="Bowen B.P."/>
            <person name="Louie K."/>
            <person name="Briegel A."/>
            <person name="Pett-Ridge J."/>
            <person name="Weber P.K."/>
            <person name="Tocheva E.I."/>
            <person name="Woyke T."/>
            <person name="Northen T.R."/>
            <person name="Mayali X."/>
            <person name="Li W.J."/>
            <person name="Hedlund B.P."/>
        </authorList>
    </citation>
    <scope>NUCLEOTIDE SEQUENCE [LARGE SCALE GENOMIC DNA]</scope>
    <source>
        <strain evidence="4 5">YIM 72310</strain>
    </source>
</reference>
<evidence type="ECO:0000313" key="4">
    <source>
        <dbReference type="EMBL" id="WBL37080.1"/>
    </source>
</evidence>
<dbReference type="Pfam" id="PF00107">
    <property type="entry name" value="ADH_zinc_N"/>
    <property type="match status" value="1"/>
</dbReference>
<keyword evidence="2" id="KW-0560">Oxidoreductase</keyword>
<sequence length="328" mass="34396">MKAVVITRPGGPEVLEYREVPDPAAGPEDLLIRVRATALNRADLLQRMGGYPQPGPKPAFEIPGLEYAGEVVAAGERVEGFAVGDRVMGLLAGGGYAELVATHHRLAVKVPDALSWEEAGATPEVYITAHDALLQCGLAAGERVLIHAAGSGVGVAAVQIAKVMGASFVAGTAGSAEKLARAAELGLDLGINYREQDFAEAVLQATDGKGVDVILDVIGADYWERNLRALAVKGRMVIVGLMGGTAAQANLGVLLQKRLQVRGTTLRARPLEEKALATRAFEKSVLPHIASGRVKVVIDRVYALRDAAEAHAYMATNANFGKIVLVSG</sequence>
<dbReference type="CDD" id="cd05276">
    <property type="entry name" value="p53_inducible_oxidoreductase"/>
    <property type="match status" value="1"/>
</dbReference>
<evidence type="ECO:0000256" key="2">
    <source>
        <dbReference type="ARBA" id="ARBA00023002"/>
    </source>
</evidence>